<accession>A0ABQ1L6M8</accession>
<feature type="domain" description="DUF6377" evidence="2">
    <location>
        <begin position="262"/>
        <end position="503"/>
    </location>
</feature>
<dbReference type="EMBL" id="BMIK01000002">
    <property type="protein sequence ID" value="GGC20229.1"/>
    <property type="molecule type" value="Genomic_DNA"/>
</dbReference>
<dbReference type="Proteomes" id="UP000597338">
    <property type="component" value="Unassembled WGS sequence"/>
</dbReference>
<keyword evidence="4" id="KW-1185">Reference proteome</keyword>
<keyword evidence="1" id="KW-0472">Membrane</keyword>
<protein>
    <recommendedName>
        <fullName evidence="2">DUF6377 domain-containing protein</fullName>
    </recommendedName>
</protein>
<dbReference type="RefSeq" id="WP_188748133.1">
    <property type="nucleotide sequence ID" value="NZ_BMIK01000002.1"/>
</dbReference>
<evidence type="ECO:0000259" key="2">
    <source>
        <dbReference type="Pfam" id="PF19904"/>
    </source>
</evidence>
<evidence type="ECO:0000313" key="3">
    <source>
        <dbReference type="EMBL" id="GGC20229.1"/>
    </source>
</evidence>
<name>A0ABQ1L6M8_9SPHI</name>
<keyword evidence="1" id="KW-1133">Transmembrane helix</keyword>
<feature type="transmembrane region" description="Helical" evidence="1">
    <location>
        <begin position="337"/>
        <end position="356"/>
    </location>
</feature>
<evidence type="ECO:0000313" key="4">
    <source>
        <dbReference type="Proteomes" id="UP000597338"/>
    </source>
</evidence>
<keyword evidence="1" id="KW-0812">Transmembrane</keyword>
<gene>
    <name evidence="3" type="ORF">GCM10011386_10170</name>
</gene>
<proteinExistence type="predicted"/>
<organism evidence="3 4">
    <name type="scientific">Parapedobacter defluvii</name>
    <dbReference type="NCBI Taxonomy" id="2045106"/>
    <lineage>
        <taxon>Bacteria</taxon>
        <taxon>Pseudomonadati</taxon>
        <taxon>Bacteroidota</taxon>
        <taxon>Sphingobacteriia</taxon>
        <taxon>Sphingobacteriales</taxon>
        <taxon>Sphingobacteriaceae</taxon>
        <taxon>Parapedobacter</taxon>
    </lineage>
</organism>
<sequence length="544" mass="63429">MKRLLFIITAVLGFSTFSFPKSRGTEIDSLLQVLDKTIAKRAVYIAEKERKIDEIKRLLQYEHSPEKRFQLNNTLITEYQSFICDSALSYINRNIQLANTLNNKGFMDESRLKLAFVLSISGLFTQASEVFDSIQYDTLPQHLKVWYCWSYIRYNENLIKYTDHPTYEAVHVREIARCRDTLMNLLSKDTEDRDIYLKEKSFKLKAEGAFEASAEIQAELIKKEPVDSHGYAMAAMGLSMIYKELGNQSLQEKYLLLAAITDVRLAVKENESLLTLAIYLYERGEVDRAYNYIQAALDDANFYNSRFRNAVIARTQPKIEAMYLAKIEQQRRNLRSYALAISVFLIILVVTLYFLYKQIKTVSRARRNLNTINAQLISANQRLDEANLIRERYIGYYINQCAVYLDKLDEFRKTVNRKIKAGQLDELQKLSVSTSTATLEKDAQELYTDFDRTFLEVYPDFVEEFNALLREDERYELKKDHLNTELRIFALIRLGITDVNQIATFLRYSIQTIYNYKSKVKGKAVVDADHFEEKVKKIGTFPVR</sequence>
<reference evidence="4" key="1">
    <citation type="journal article" date="2019" name="Int. J. Syst. Evol. Microbiol.">
        <title>The Global Catalogue of Microorganisms (GCM) 10K type strain sequencing project: providing services to taxonomists for standard genome sequencing and annotation.</title>
        <authorList>
            <consortium name="The Broad Institute Genomics Platform"/>
            <consortium name="The Broad Institute Genome Sequencing Center for Infectious Disease"/>
            <person name="Wu L."/>
            <person name="Ma J."/>
        </authorList>
    </citation>
    <scope>NUCLEOTIDE SEQUENCE [LARGE SCALE GENOMIC DNA]</scope>
    <source>
        <strain evidence="4">CGMCC 1.15342</strain>
    </source>
</reference>
<comment type="caution">
    <text evidence="3">The sequence shown here is derived from an EMBL/GenBank/DDBJ whole genome shotgun (WGS) entry which is preliminary data.</text>
</comment>
<evidence type="ECO:0000256" key="1">
    <source>
        <dbReference type="SAM" id="Phobius"/>
    </source>
</evidence>
<dbReference type="Pfam" id="PF19904">
    <property type="entry name" value="DUF6377"/>
    <property type="match status" value="1"/>
</dbReference>
<dbReference type="InterPro" id="IPR045957">
    <property type="entry name" value="DUF6377"/>
</dbReference>